<dbReference type="CDD" id="cd11609">
    <property type="entry name" value="MCT1_N"/>
    <property type="match status" value="1"/>
</dbReference>
<accession>A0A2K3N9K0</accession>
<dbReference type="InterPro" id="IPR002478">
    <property type="entry name" value="PUA"/>
</dbReference>
<reference evidence="4 5" key="2">
    <citation type="journal article" date="2017" name="Front. Plant Sci.">
        <title>Gene Classification and Mining of Molecular Markers Useful in Red Clover (Trifolium pratense) Breeding.</title>
        <authorList>
            <person name="Istvanek J."/>
            <person name="Dluhosova J."/>
            <person name="Dluhos P."/>
            <person name="Patkova L."/>
            <person name="Nedelnik J."/>
            <person name="Repkova J."/>
        </authorList>
    </citation>
    <scope>NUCLEOTIDE SEQUENCE [LARGE SCALE GENOMIC DNA]</scope>
    <source>
        <strain evidence="5">cv. Tatra</strain>
        <tissue evidence="4">Young leaves</tissue>
    </source>
</reference>
<dbReference type="InterPro" id="IPR016437">
    <property type="entry name" value="MCT-1/Tma20"/>
</dbReference>
<dbReference type="EMBL" id="ASHM01018056">
    <property type="protein sequence ID" value="PNX99706.1"/>
    <property type="molecule type" value="Genomic_DNA"/>
</dbReference>
<dbReference type="STRING" id="57577.A0A2K3N9K0"/>
<dbReference type="PANTHER" id="PTHR22798:SF0">
    <property type="entry name" value="MALIGNANT T-CELL-AMPLIFIED SEQUENCE 1"/>
    <property type="match status" value="1"/>
</dbReference>
<dbReference type="CDD" id="cd21155">
    <property type="entry name" value="PUA_MCTS-1-like"/>
    <property type="match status" value="1"/>
</dbReference>
<dbReference type="Pfam" id="PF01472">
    <property type="entry name" value="PUA"/>
    <property type="match status" value="1"/>
</dbReference>
<dbReference type="GO" id="GO:0005737">
    <property type="term" value="C:cytoplasm"/>
    <property type="evidence" value="ECO:0007669"/>
    <property type="project" value="UniProtKB-SubCell"/>
</dbReference>
<dbReference type="Proteomes" id="UP000236291">
    <property type="component" value="Unassembled WGS sequence"/>
</dbReference>
<evidence type="ECO:0000313" key="5">
    <source>
        <dbReference type="Proteomes" id="UP000236291"/>
    </source>
</evidence>
<keyword evidence="2" id="KW-0963">Cytoplasm</keyword>
<dbReference type="SUPFAM" id="SSF88697">
    <property type="entry name" value="PUA domain-like"/>
    <property type="match status" value="1"/>
</dbReference>
<sequence length="195" mass="21619">YPGLEPVLDDILPKKSPLIVAKCQNHLNLVVVNNVPLFFNVRDGPYMPTLRLLHQYPDIMKKLQVDRGAIRFVLAGANIMCPGLTSPGGVLDEEVGAECPVAIMAEGKQHALAIGFTKMSAKDISSTTFMVSEKRSTRELGLTTCITSMMVFGRWSDLIEDVATCKSCNANLGMQSCFLELDPDFRDHKRTWLFI</sequence>
<name>A0A2K3N9K0_TRIPR</name>
<dbReference type="PANTHER" id="PTHR22798">
    <property type="entry name" value="MCT-1 PROTEIN"/>
    <property type="match status" value="1"/>
</dbReference>
<dbReference type="AlphaFoldDB" id="A0A2K3N9K0"/>
<gene>
    <name evidence="4" type="ORF">L195_g022975</name>
</gene>
<comment type="caution">
    <text evidence="4">The sequence shown here is derived from an EMBL/GenBank/DDBJ whole genome shotgun (WGS) entry which is preliminary data.</text>
</comment>
<dbReference type="GO" id="GO:0001731">
    <property type="term" value="P:formation of translation preinitiation complex"/>
    <property type="evidence" value="ECO:0007669"/>
    <property type="project" value="TreeGrafter"/>
</dbReference>
<dbReference type="InterPro" id="IPR015947">
    <property type="entry name" value="PUA-like_sf"/>
</dbReference>
<dbReference type="PROSITE" id="PS50890">
    <property type="entry name" value="PUA"/>
    <property type="match status" value="1"/>
</dbReference>
<dbReference type="Pfam" id="PF17832">
    <property type="entry name" value="Pre-PUA"/>
    <property type="match status" value="1"/>
</dbReference>
<dbReference type="NCBIfam" id="TIGR00451">
    <property type="entry name" value="unchar_dom_2"/>
    <property type="match status" value="1"/>
</dbReference>
<organism evidence="4 5">
    <name type="scientific">Trifolium pratense</name>
    <name type="common">Red clover</name>
    <dbReference type="NCBI Taxonomy" id="57577"/>
    <lineage>
        <taxon>Eukaryota</taxon>
        <taxon>Viridiplantae</taxon>
        <taxon>Streptophyta</taxon>
        <taxon>Embryophyta</taxon>
        <taxon>Tracheophyta</taxon>
        <taxon>Spermatophyta</taxon>
        <taxon>Magnoliopsida</taxon>
        <taxon>eudicotyledons</taxon>
        <taxon>Gunneridae</taxon>
        <taxon>Pentapetalae</taxon>
        <taxon>rosids</taxon>
        <taxon>fabids</taxon>
        <taxon>Fabales</taxon>
        <taxon>Fabaceae</taxon>
        <taxon>Papilionoideae</taxon>
        <taxon>50 kb inversion clade</taxon>
        <taxon>NPAAA clade</taxon>
        <taxon>Hologalegina</taxon>
        <taxon>IRL clade</taxon>
        <taxon>Trifolieae</taxon>
        <taxon>Trifolium</taxon>
    </lineage>
</organism>
<evidence type="ECO:0000313" key="4">
    <source>
        <dbReference type="EMBL" id="PNX99706.1"/>
    </source>
</evidence>
<evidence type="ECO:0000256" key="2">
    <source>
        <dbReference type="ARBA" id="ARBA00022490"/>
    </source>
</evidence>
<feature type="non-terminal residue" evidence="4">
    <location>
        <position position="1"/>
    </location>
</feature>
<reference evidence="4 5" key="1">
    <citation type="journal article" date="2014" name="Am. J. Bot.">
        <title>Genome assembly and annotation for red clover (Trifolium pratense; Fabaceae).</title>
        <authorList>
            <person name="Istvanek J."/>
            <person name="Jaros M."/>
            <person name="Krenek A."/>
            <person name="Repkova J."/>
        </authorList>
    </citation>
    <scope>NUCLEOTIDE SEQUENCE [LARGE SCALE GENOMIC DNA]</scope>
    <source>
        <strain evidence="5">cv. Tatra</strain>
        <tissue evidence="4">Young leaves</tissue>
    </source>
</reference>
<dbReference type="GO" id="GO:0003723">
    <property type="term" value="F:RNA binding"/>
    <property type="evidence" value="ECO:0007669"/>
    <property type="project" value="InterPro"/>
</dbReference>
<evidence type="ECO:0000259" key="3">
    <source>
        <dbReference type="SMART" id="SM00359"/>
    </source>
</evidence>
<dbReference type="SMART" id="SM00359">
    <property type="entry name" value="PUA"/>
    <property type="match status" value="1"/>
</dbReference>
<comment type="subcellular location">
    <subcellularLocation>
        <location evidence="1">Cytoplasm</location>
    </subcellularLocation>
</comment>
<proteinExistence type="predicted"/>
<dbReference type="InterPro" id="IPR041366">
    <property type="entry name" value="Pre-PUA"/>
</dbReference>
<evidence type="ECO:0000256" key="1">
    <source>
        <dbReference type="ARBA" id="ARBA00004496"/>
    </source>
</evidence>
<dbReference type="Gene3D" id="3.10.400.20">
    <property type="match status" value="1"/>
</dbReference>
<dbReference type="InterPro" id="IPR004521">
    <property type="entry name" value="Uncharacterised_CHP00451"/>
</dbReference>
<protein>
    <submittedName>
        <fullName evidence="4">Malignant T cell-amplified sequence 1-A</fullName>
    </submittedName>
</protein>
<feature type="domain" description="PUA" evidence="3">
    <location>
        <begin position="61"/>
        <end position="141"/>
    </location>
</feature>